<dbReference type="Gene3D" id="1.20.5.420">
    <property type="entry name" value="Immunoglobulin FC, subunit C"/>
    <property type="match status" value="1"/>
</dbReference>
<evidence type="ECO:0000256" key="8">
    <source>
        <dbReference type="ARBA" id="ARBA00023326"/>
    </source>
</evidence>
<dbReference type="GO" id="GO:0042973">
    <property type="term" value="F:glucan endo-1,3-beta-D-glucosidase activity"/>
    <property type="evidence" value="ECO:0007669"/>
    <property type="project" value="UniProtKB-EC"/>
</dbReference>
<evidence type="ECO:0000256" key="2">
    <source>
        <dbReference type="ARBA" id="ARBA00010730"/>
    </source>
</evidence>
<evidence type="ECO:0000256" key="4">
    <source>
        <dbReference type="ARBA" id="ARBA00022801"/>
    </source>
</evidence>
<evidence type="ECO:0000256" key="3">
    <source>
        <dbReference type="ARBA" id="ARBA00012780"/>
    </source>
</evidence>
<dbReference type="AlphaFoldDB" id="A0A7C8PYW6"/>
<evidence type="ECO:0000256" key="5">
    <source>
        <dbReference type="ARBA" id="ARBA00023277"/>
    </source>
</evidence>
<evidence type="ECO:0000313" key="10">
    <source>
        <dbReference type="EMBL" id="TGJ64459.1"/>
    </source>
</evidence>
<dbReference type="GO" id="GO:0009986">
    <property type="term" value="C:cell surface"/>
    <property type="evidence" value="ECO:0007669"/>
    <property type="project" value="TreeGrafter"/>
</dbReference>
<comment type="caution">
    <text evidence="10">The sequence shown here is derived from an EMBL/GenBank/DDBJ whole genome shotgun (WGS) entry which is preliminary data.</text>
</comment>
<dbReference type="Pfam" id="PF17652">
    <property type="entry name" value="Glyco_hydro81C"/>
    <property type="match status" value="1"/>
</dbReference>
<dbReference type="EMBL" id="SOZJ01000007">
    <property type="protein sequence ID" value="TGJ64459.1"/>
    <property type="molecule type" value="Genomic_DNA"/>
</dbReference>
<name>A0A7C8PYW6_ORBOL</name>
<proteinExistence type="inferred from homology"/>
<dbReference type="GO" id="GO:0052861">
    <property type="term" value="F:endo-1,3(4)-beta-glucanase activity"/>
    <property type="evidence" value="ECO:0007669"/>
    <property type="project" value="InterPro"/>
</dbReference>
<dbReference type="EC" id="3.2.1.39" evidence="3"/>
<reference evidence="10 11" key="1">
    <citation type="submission" date="2019-03" db="EMBL/GenBank/DDBJ databases">
        <title>Nematode-trapping fungi genome.</title>
        <authorList>
            <person name="Vidal-Diez De Ulzurrun G."/>
        </authorList>
    </citation>
    <scope>NUCLEOTIDE SEQUENCE [LARGE SCALE GENOMIC DNA]</scope>
    <source>
        <strain evidence="10 11">TWF154</strain>
    </source>
</reference>
<sequence length="930" mass="102813">MFSLYSIRAAGSLENIPFPNPPYTISPIKTLLQYTLYPLSCFSHYRLSRCFSIATIICLQFFLMSSVTAMPHNNHNAHLLIHARKAHHNLTAPATRALYNGIPSTTQSRVTPLASAHRTKHLSKKPHHKTKSHKMTKNDTEPSLQIENPAPVILSSPADSKQFPLGNDFPNFGTAGYNNRNDSGIAYAAAHALGTHYVTPAADDIMDQPISTNAPPAMFERKNDHPVDRLGVINMDGVPVGTNKFWANLILGNGNLGVFTQPYQVWINKDPAMWGLSISHIDAPQIVTGPDPNANPVQYYFNPVGVNSLTFSALELSPMTSTVTVEALKPQSALVQIWVDRSRWPATRRLTVPLVQGMGFVTGRYREITPKINSGVLIRNLSYVGTITGGGTPRQKWRVTLMDGKEWRIYATANAGSRELQLRLVNSSTIVSSGTYSGAVQIAKLPNTALEKVLDNCAGTVVTDAVVSASVSAAVGTYTFTFVKQGGSVSNAAFMYAFPHQVSSFDGATRSKLQAGLQLKSTTKGLMTAIASNSWTLLEPNMPVSVGWLPGSFRKWTARQLAAIRAAIVSEIGFDVINGSNLPSQYFSGKALAKYAQILLVASDVLKDKALVERGLLNLRTAMNRFATNKQKFPLVYDSKWGGLPSSSWWVTRNPDEDFGNAWYNDHHFHYGYFIYAAAVLVHVERTHTGSSPWLAQNSAYVNTLVRDVANPTPKDKYFPVSRSFDFFNGHSWATGLYARADGKDEESTSEDYNFSYAMKLWGNVIGDKNMEARANLQLAILKRSFNSYFLLSSDNRHQPANFIQNKVTGILFENKVDHTTYFGNQIEYIQGIHMLPLTPISPYIRSKTFCYEEWQRFFDGRTETMNSGWKGVLWANAAIFAPNAAFNFFAGQGFQASWLDDGASRTWYLVFAAGLGGGQSTTYGDERGY</sequence>
<dbReference type="Pfam" id="PF03639">
    <property type="entry name" value="Glyco_hydro_81"/>
    <property type="match status" value="1"/>
</dbReference>
<dbReference type="Gene3D" id="2.70.98.30">
    <property type="entry name" value="Golgi alpha-mannosidase II, domain 4"/>
    <property type="match status" value="1"/>
</dbReference>
<feature type="region of interest" description="Disordered" evidence="9">
    <location>
        <begin position="116"/>
        <end position="143"/>
    </location>
</feature>
<evidence type="ECO:0000313" key="11">
    <source>
        <dbReference type="Proteomes" id="UP000297595"/>
    </source>
</evidence>
<evidence type="ECO:0000256" key="6">
    <source>
        <dbReference type="ARBA" id="ARBA00023295"/>
    </source>
</evidence>
<evidence type="ECO:0000256" key="9">
    <source>
        <dbReference type="SAM" id="MobiDB-lite"/>
    </source>
</evidence>
<accession>A0A7C8PYW6</accession>
<gene>
    <name evidence="10" type="ORF">EYR41_010510</name>
</gene>
<keyword evidence="5" id="KW-0119">Carbohydrate metabolism</keyword>
<dbReference type="Gene3D" id="1.10.287.1170">
    <property type="entry name" value="glycoside hydrolase family 81 endo-[beta] glucanase"/>
    <property type="match status" value="1"/>
</dbReference>
<comment type="catalytic activity">
    <reaction evidence="1">
        <text>Hydrolysis of (1-&gt;3)-beta-D-glucosidic linkages in (1-&gt;3)-beta-D-glucans.</text>
        <dbReference type="EC" id="3.2.1.39"/>
    </reaction>
</comment>
<keyword evidence="4" id="KW-0378">Hydrolase</keyword>
<keyword evidence="8" id="KW-0624">Polysaccharide degradation</keyword>
<organism evidence="10 11">
    <name type="scientific">Orbilia oligospora</name>
    <name type="common">Nematode-trapping fungus</name>
    <name type="synonym">Arthrobotrys oligospora</name>
    <dbReference type="NCBI Taxonomy" id="2813651"/>
    <lineage>
        <taxon>Eukaryota</taxon>
        <taxon>Fungi</taxon>
        <taxon>Dikarya</taxon>
        <taxon>Ascomycota</taxon>
        <taxon>Pezizomycotina</taxon>
        <taxon>Orbiliomycetes</taxon>
        <taxon>Orbiliales</taxon>
        <taxon>Orbiliaceae</taxon>
        <taxon>Orbilia</taxon>
    </lineage>
</organism>
<dbReference type="PROSITE" id="PS52008">
    <property type="entry name" value="GH81"/>
    <property type="match status" value="1"/>
</dbReference>
<dbReference type="GO" id="GO:0000272">
    <property type="term" value="P:polysaccharide catabolic process"/>
    <property type="evidence" value="ECO:0007669"/>
    <property type="project" value="UniProtKB-KW"/>
</dbReference>
<dbReference type="InterPro" id="IPR040451">
    <property type="entry name" value="GH81_N"/>
</dbReference>
<dbReference type="InterPro" id="IPR040720">
    <property type="entry name" value="GH81_C"/>
</dbReference>
<comment type="similarity">
    <text evidence="2">Belongs to the glycosyl hydrolase 81 family.</text>
</comment>
<dbReference type="InterPro" id="IPR005200">
    <property type="entry name" value="Endo-beta-glucanase"/>
</dbReference>
<evidence type="ECO:0000256" key="1">
    <source>
        <dbReference type="ARBA" id="ARBA00000382"/>
    </source>
</evidence>
<evidence type="ECO:0000256" key="7">
    <source>
        <dbReference type="ARBA" id="ARBA00023316"/>
    </source>
</evidence>
<protein>
    <recommendedName>
        <fullName evidence="3">glucan endo-1,3-beta-D-glucosidase</fullName>
        <ecNumber evidence="3">3.2.1.39</ecNumber>
    </recommendedName>
</protein>
<keyword evidence="7" id="KW-0961">Cell wall biogenesis/degradation</keyword>
<dbReference type="PANTHER" id="PTHR31983">
    <property type="entry name" value="ENDO-1,3(4)-BETA-GLUCANASE 1"/>
    <property type="match status" value="1"/>
</dbReference>
<keyword evidence="6" id="KW-0326">Glycosidase</keyword>
<dbReference type="OrthoDB" id="4473401at2759"/>
<feature type="compositionally biased region" description="Basic residues" evidence="9">
    <location>
        <begin position="117"/>
        <end position="135"/>
    </location>
</feature>
<dbReference type="Proteomes" id="UP000297595">
    <property type="component" value="Unassembled WGS sequence"/>
</dbReference>
<dbReference type="PANTHER" id="PTHR31983:SF0">
    <property type="entry name" value="GLUCAN ENDO-1,3-BETA-D-GLUCOSIDASE 2"/>
    <property type="match status" value="1"/>
</dbReference>
<dbReference type="GO" id="GO:0071555">
    <property type="term" value="P:cell wall organization"/>
    <property type="evidence" value="ECO:0007669"/>
    <property type="project" value="UniProtKB-KW"/>
</dbReference>